<keyword evidence="3" id="KW-1185">Reference proteome</keyword>
<accession>A0ABQ0LF20</accession>
<evidence type="ECO:0008006" key="4">
    <source>
        <dbReference type="Google" id="ProtNLM"/>
    </source>
</evidence>
<organism evidence="2 3">
    <name type="scientific">Mycena chlorophos</name>
    <name type="common">Agaric fungus</name>
    <name type="synonym">Agaricus chlorophos</name>
    <dbReference type="NCBI Taxonomy" id="658473"/>
    <lineage>
        <taxon>Eukaryota</taxon>
        <taxon>Fungi</taxon>
        <taxon>Dikarya</taxon>
        <taxon>Basidiomycota</taxon>
        <taxon>Agaricomycotina</taxon>
        <taxon>Agaricomycetes</taxon>
        <taxon>Agaricomycetidae</taxon>
        <taxon>Agaricales</taxon>
        <taxon>Marasmiineae</taxon>
        <taxon>Mycenaceae</taxon>
        <taxon>Mycena</taxon>
    </lineage>
</organism>
<sequence length="598" mass="67423">MHYCLRIPEICSAIFWQLAPDSSGIEGWIPPDVRRDLAALARTCKAFSDGALDVLWSRQTTLVPFMKCLPPDAWEAFEDEVVSADLAEGIEAFTVGSVRLTRPIEHEEWRRPLAYAFRVRNLLIDFKDRVPVSQLLGHFPPGSDTKIPFPRIMSLTWAVHTMSLLDIRLFLSPSNDLRELRLIPLAFSWTSQAWDLEALSRLAVEFQGLRFLEISVISNGMDYALYQKVNSTLVTHVDQVKQLRVGLLDLPSFQHLTRLPSLHKLEVYSSVVPLDIAGWFPPTRTTISQTPPAASLRSLRLDGINLPYFLVTQLLESATGWALAELWIVNNKAEPRENIKNLYSAISVRIQAETLQRLRVGDLGEEERDELDEGELIEQYTIDSDTLSLLFCFPNLETVVLTAPAGFALSTPTVQTLTAAWTKLKALSLTSSSRHCHRPTARSDVLLDFAQNCRALHELDIALDMRGTPPPVAVLRRSESLSPQTSLTCVAFGPAPISQPREIARYLAYLFPNLNHNTGISVSEDWDELYGDYEEASLDTPDDFDEEECEWFWAWQEVPSWVASYRSRVSASDSDRDVRSDGEEEDMLGLDSDVKDTD</sequence>
<feature type="region of interest" description="Disordered" evidence="1">
    <location>
        <begin position="567"/>
        <end position="598"/>
    </location>
</feature>
<dbReference type="InterPro" id="IPR032675">
    <property type="entry name" value="LRR_dom_sf"/>
</dbReference>
<protein>
    <recommendedName>
        <fullName evidence="4">F-box domain-containing protein</fullName>
    </recommendedName>
</protein>
<proteinExistence type="predicted"/>
<dbReference type="Proteomes" id="UP000815677">
    <property type="component" value="Unassembled WGS sequence"/>
</dbReference>
<evidence type="ECO:0000313" key="2">
    <source>
        <dbReference type="EMBL" id="GAT49635.1"/>
    </source>
</evidence>
<dbReference type="EMBL" id="DF845730">
    <property type="protein sequence ID" value="GAT49635.1"/>
    <property type="molecule type" value="Genomic_DNA"/>
</dbReference>
<reference evidence="2" key="1">
    <citation type="submission" date="2014-09" db="EMBL/GenBank/DDBJ databases">
        <title>Genome sequence of the luminous mushroom Mycena chlorophos for searching fungal bioluminescence genes.</title>
        <authorList>
            <person name="Tanaka Y."/>
            <person name="Kasuga D."/>
            <person name="Oba Y."/>
            <person name="Hase S."/>
            <person name="Sato K."/>
            <person name="Oba Y."/>
            <person name="Sakakibara Y."/>
        </authorList>
    </citation>
    <scope>NUCLEOTIDE SEQUENCE</scope>
</reference>
<dbReference type="Gene3D" id="3.80.10.10">
    <property type="entry name" value="Ribonuclease Inhibitor"/>
    <property type="match status" value="1"/>
</dbReference>
<name>A0ABQ0LF20_MYCCL</name>
<evidence type="ECO:0000313" key="3">
    <source>
        <dbReference type="Proteomes" id="UP000815677"/>
    </source>
</evidence>
<evidence type="ECO:0000256" key="1">
    <source>
        <dbReference type="SAM" id="MobiDB-lite"/>
    </source>
</evidence>
<gene>
    <name evidence="2" type="ORF">MCHLO_06935</name>
</gene>